<protein>
    <submittedName>
        <fullName evidence="1">Uncharacterized protein</fullName>
    </submittedName>
</protein>
<proteinExistence type="predicted"/>
<keyword evidence="2" id="KW-1185">Reference proteome</keyword>
<dbReference type="EMBL" id="SOCP01000010">
    <property type="protein sequence ID" value="TDV46929.1"/>
    <property type="molecule type" value="Genomic_DNA"/>
</dbReference>
<dbReference type="AlphaFoldDB" id="A0A4R7VD81"/>
<evidence type="ECO:0000313" key="1">
    <source>
        <dbReference type="EMBL" id="TDV46929.1"/>
    </source>
</evidence>
<evidence type="ECO:0000313" key="2">
    <source>
        <dbReference type="Proteomes" id="UP000294927"/>
    </source>
</evidence>
<comment type="caution">
    <text evidence="1">The sequence shown here is derived from an EMBL/GenBank/DDBJ whole genome shotgun (WGS) entry which is preliminary data.</text>
</comment>
<reference evidence="1 2" key="1">
    <citation type="submission" date="2019-03" db="EMBL/GenBank/DDBJ databases">
        <title>Genomic Encyclopedia of Archaeal and Bacterial Type Strains, Phase II (KMG-II): from individual species to whole genera.</title>
        <authorList>
            <person name="Goeker M."/>
        </authorList>
    </citation>
    <scope>NUCLEOTIDE SEQUENCE [LARGE SCALE GENOMIC DNA]</scope>
    <source>
        <strain evidence="1 2">DSM 45499</strain>
    </source>
</reference>
<gene>
    <name evidence="1" type="ORF">CLV71_110112</name>
</gene>
<organism evidence="1 2">
    <name type="scientific">Actinophytocola oryzae</name>
    <dbReference type="NCBI Taxonomy" id="502181"/>
    <lineage>
        <taxon>Bacteria</taxon>
        <taxon>Bacillati</taxon>
        <taxon>Actinomycetota</taxon>
        <taxon>Actinomycetes</taxon>
        <taxon>Pseudonocardiales</taxon>
        <taxon>Pseudonocardiaceae</taxon>
    </lineage>
</organism>
<accession>A0A4R7VD81</accession>
<sequence>MFVALPRIVEPPEGTMDTTRTASPVWTVLGVGADRGRPPALLASPMVVAAPRA</sequence>
<name>A0A4R7VD81_9PSEU</name>
<dbReference type="Proteomes" id="UP000294927">
    <property type="component" value="Unassembled WGS sequence"/>
</dbReference>